<dbReference type="InParanoid" id="A0A7J6JJ89"/>
<proteinExistence type="predicted"/>
<name>A0A7J6JJ89_COLFN</name>
<reference evidence="4 5" key="2">
    <citation type="submission" date="2020-04" db="EMBL/GenBank/DDBJ databases">
        <title>Genome sequencing and assembly of multiple isolates from the Colletotrichum gloeosporioides species complex.</title>
        <authorList>
            <person name="Gan P."/>
            <person name="Shirasu K."/>
        </authorList>
    </citation>
    <scope>NUCLEOTIDE SEQUENCE [LARGE SCALE GENOMIC DNA]</scope>
    <source>
        <strain evidence="4 5">Nara gc5</strain>
    </source>
</reference>
<feature type="region of interest" description="Disordered" evidence="1">
    <location>
        <begin position="1"/>
        <end position="30"/>
    </location>
</feature>
<evidence type="ECO:0000313" key="4">
    <source>
        <dbReference type="EMBL" id="KAF4489713.1"/>
    </source>
</evidence>
<dbReference type="RefSeq" id="XP_066009543.1">
    <property type="nucleotide sequence ID" value="XM_066151143.1"/>
</dbReference>
<evidence type="ECO:0000256" key="2">
    <source>
        <dbReference type="SAM" id="Phobius"/>
    </source>
</evidence>
<dbReference type="PANTHER" id="PTHR34502:SF3">
    <property type="entry name" value="DUF6594 DOMAIN-CONTAINING PROTEIN"/>
    <property type="match status" value="1"/>
</dbReference>
<dbReference type="Proteomes" id="UP000011096">
    <property type="component" value="Unassembled WGS sequence"/>
</dbReference>
<feature type="domain" description="DUF6594" evidence="3">
    <location>
        <begin position="95"/>
        <end position="349"/>
    </location>
</feature>
<dbReference type="PANTHER" id="PTHR34502">
    <property type="entry name" value="DUF6594 DOMAIN-CONTAINING PROTEIN-RELATED"/>
    <property type="match status" value="1"/>
</dbReference>
<dbReference type="InterPro" id="IPR046529">
    <property type="entry name" value="DUF6594"/>
</dbReference>
<keyword evidence="2" id="KW-0812">Transmembrane</keyword>
<evidence type="ECO:0000259" key="3">
    <source>
        <dbReference type="Pfam" id="PF20237"/>
    </source>
</evidence>
<protein>
    <recommendedName>
        <fullName evidence="3">DUF6594 domain-containing protein</fullName>
    </recommendedName>
</protein>
<dbReference type="Pfam" id="PF20237">
    <property type="entry name" value="DUF6594"/>
    <property type="match status" value="1"/>
</dbReference>
<organism evidence="4 5">
    <name type="scientific">Colletotrichum fructicola (strain Nara gc5)</name>
    <name type="common">Anthracnose fungus</name>
    <name type="synonym">Colletotrichum gloeosporioides (strain Nara gc5)</name>
    <dbReference type="NCBI Taxonomy" id="1213859"/>
    <lineage>
        <taxon>Eukaryota</taxon>
        <taxon>Fungi</taxon>
        <taxon>Dikarya</taxon>
        <taxon>Ascomycota</taxon>
        <taxon>Pezizomycotina</taxon>
        <taxon>Sordariomycetes</taxon>
        <taxon>Hypocreomycetidae</taxon>
        <taxon>Glomerellales</taxon>
        <taxon>Glomerellaceae</taxon>
        <taxon>Colletotrichum</taxon>
        <taxon>Colletotrichum gloeosporioides species complex</taxon>
    </lineage>
</organism>
<evidence type="ECO:0000256" key="1">
    <source>
        <dbReference type="SAM" id="MobiDB-lite"/>
    </source>
</evidence>
<feature type="region of interest" description="Disordered" evidence="1">
    <location>
        <begin position="50"/>
        <end position="78"/>
    </location>
</feature>
<dbReference type="GeneID" id="90979696"/>
<feature type="compositionally biased region" description="Polar residues" evidence="1">
    <location>
        <begin position="66"/>
        <end position="78"/>
    </location>
</feature>
<feature type="transmembrane region" description="Helical" evidence="2">
    <location>
        <begin position="336"/>
        <end position="353"/>
    </location>
</feature>
<feature type="transmembrane region" description="Helical" evidence="2">
    <location>
        <begin position="280"/>
        <end position="304"/>
    </location>
</feature>
<evidence type="ECO:0000313" key="5">
    <source>
        <dbReference type="Proteomes" id="UP000011096"/>
    </source>
</evidence>
<dbReference type="AlphaFoldDB" id="A0A7J6JJ89"/>
<dbReference type="OrthoDB" id="5342093at2759"/>
<gene>
    <name evidence="4" type="ORF">CGGC5_v003561</name>
</gene>
<accession>A0A7J6JJ89</accession>
<keyword evidence="5" id="KW-1185">Reference proteome</keyword>
<reference evidence="4 5" key="1">
    <citation type="submission" date="2012-08" db="EMBL/GenBank/DDBJ databases">
        <authorList>
            <person name="Gan P.H.P."/>
            <person name="Ikeda K."/>
            <person name="Irieda H."/>
            <person name="Narusaka M."/>
            <person name="O'Connell R.J."/>
            <person name="Narusaka Y."/>
            <person name="Takano Y."/>
            <person name="Kubo Y."/>
            <person name="Shirasu K."/>
        </authorList>
    </citation>
    <scope>NUCLEOTIDE SEQUENCE [LARGE SCALE GENOMIC DNA]</scope>
    <source>
        <strain evidence="4 5">Nara gc5</strain>
    </source>
</reference>
<comment type="caution">
    <text evidence="4">The sequence shown here is derived from an EMBL/GenBank/DDBJ whole genome shotgun (WGS) entry which is preliminary data.</text>
</comment>
<feature type="transmembrane region" description="Helical" evidence="2">
    <location>
        <begin position="310"/>
        <end position="329"/>
    </location>
</feature>
<dbReference type="EMBL" id="ANPB02000002">
    <property type="protein sequence ID" value="KAF4489713.1"/>
    <property type="molecule type" value="Genomic_DNA"/>
</dbReference>
<sequence length="355" mass="39866">MTTLPMTDIEAGRVHSDTSPPSLPPKGHKSSLKLPSWAFGQWLSRPAVYSSPGPPLSTPERVGAQLTDTKGGSNKNTSGDYFYPDDIGRYREGLPRLAAQQVYYENFAIYRRFGYLSQRCLNEDQIRLNALEEHLFKLEHGLADNGVPACDTQVGSSSGREYNRFPLTVSGTIQEIGSLLPKYHQMLLNDQALKSLHEVRYDEYCNIARKIKADGYLSKDEMAYLRHHSDFVNTGTDPLWLTFESWLYKLPNFLLVPLLEDRGTTKEGNAFFLSTPLVRFLFRTLFIWFYAFILLIPVILFSLVQDISRAATVGLLALFTILFTASMALHSSKADNMLLGVCAYAAVLVAFLANV</sequence>
<keyword evidence="2" id="KW-0472">Membrane</keyword>
<keyword evidence="2" id="KW-1133">Transmembrane helix</keyword>